<comment type="caution">
    <text evidence="13">The sequence shown here is derived from an EMBL/GenBank/DDBJ whole genome shotgun (WGS) entry which is preliminary data.</text>
</comment>
<evidence type="ECO:0000259" key="12">
    <source>
        <dbReference type="PROSITE" id="PS50950"/>
    </source>
</evidence>
<feature type="domain" description="C2H2-type" evidence="11">
    <location>
        <begin position="762"/>
        <end position="785"/>
    </location>
</feature>
<dbReference type="Gene3D" id="3.30.160.60">
    <property type="entry name" value="Classic Zinc Finger"/>
    <property type="match status" value="1"/>
</dbReference>
<feature type="compositionally biased region" description="Low complexity" evidence="10">
    <location>
        <begin position="453"/>
        <end position="474"/>
    </location>
</feature>
<dbReference type="SUPFAM" id="SSF57716">
    <property type="entry name" value="Glucocorticoid receptor-like (DNA-binding domain)"/>
    <property type="match status" value="1"/>
</dbReference>
<protein>
    <submittedName>
        <fullName evidence="13">Uncharacterized protein</fullName>
    </submittedName>
</protein>
<name>A0ABD2MXH5_9CUCU</name>
<dbReference type="PROSITE" id="PS50950">
    <property type="entry name" value="ZF_THAP"/>
    <property type="match status" value="1"/>
</dbReference>
<evidence type="ECO:0000256" key="9">
    <source>
        <dbReference type="PROSITE-ProRule" id="PRU00309"/>
    </source>
</evidence>
<evidence type="ECO:0000313" key="13">
    <source>
        <dbReference type="EMBL" id="KAL3270822.1"/>
    </source>
</evidence>
<feature type="region of interest" description="Disordered" evidence="10">
    <location>
        <begin position="453"/>
        <end position="477"/>
    </location>
</feature>
<feature type="domain" description="THAP-type" evidence="12">
    <location>
        <begin position="1"/>
        <end position="92"/>
    </location>
</feature>
<dbReference type="InterPro" id="IPR006612">
    <property type="entry name" value="THAP_Znf"/>
</dbReference>
<feature type="domain" description="C2H2-type" evidence="11">
    <location>
        <begin position="794"/>
        <end position="822"/>
    </location>
</feature>
<evidence type="ECO:0000256" key="7">
    <source>
        <dbReference type="ARBA" id="ARBA00023242"/>
    </source>
</evidence>
<evidence type="ECO:0000256" key="8">
    <source>
        <dbReference type="PROSITE-ProRule" id="PRU00042"/>
    </source>
</evidence>
<reference evidence="13 14" key="1">
    <citation type="journal article" date="2021" name="BMC Biol.">
        <title>Horizontally acquired antibacterial genes associated with adaptive radiation of ladybird beetles.</title>
        <authorList>
            <person name="Li H.S."/>
            <person name="Tang X.F."/>
            <person name="Huang Y.H."/>
            <person name="Xu Z.Y."/>
            <person name="Chen M.L."/>
            <person name="Du X.Y."/>
            <person name="Qiu B.Y."/>
            <person name="Chen P.T."/>
            <person name="Zhang W."/>
            <person name="Slipinski A."/>
            <person name="Escalona H.E."/>
            <person name="Waterhouse R.M."/>
            <person name="Zwick A."/>
            <person name="Pang H."/>
        </authorList>
    </citation>
    <scope>NUCLEOTIDE SEQUENCE [LARGE SCALE GENOMIC DNA]</scope>
    <source>
        <strain evidence="13">SYSU2018</strain>
    </source>
</reference>
<sequence>MSIKCSIPGCNGRNNFSKLTKLYRVPAIALGCNDLIYSLTENRRKKWFEALENCELNEANSSSYRVCSKHFVDGKPSPLFDTKSKDWIPNLNLPGSEIQEVKPVENVIKEKRKRGRARKTESEIKSPISSKNIIRSKSVGPSIFREYTVEPVAEKKESDQPFVFVDIQKIKEGKTQTPVTEHSPSVLKTSRARSASPKMRYKRSFATQTNPNILPPIHWGRNKMRKQTDPRYNTVGVQTFPGRGPDASDSVQASLGEMIEFIRKHMLEFNLKALGNHFKIKECALHFEQEGEDINQKDKDSNMVLVHNNKLLSSNWPLLESVAMSLDLYRLEQKNDDSSSAGFVRTVCDKTEIIEKTSDILGEKERLKIKRNRKTFKDRSINEDNQRISMSSEEHIAEKATKPLLSPVLPKISSVISLCEDDAMASEASSPVSKKLTTVSVPSVCSVPKVTRLAPKSSASMGSSSVQSSKTTPSKAIPFEGDAKVQEILGTSKVPRINLRNLPHDVMRHISKNGSISSGIFEKSVINGKRNEQLKEKAQNVEQPVLWVPNVSGIGVASSEGNTSKGVAGYLLLPNTGVASNSTPIMYIPKQGTDQILSSSQNLSLQDLTGKNLPGIPTLVIAPGVQSGITTSALLPKQQEERSNPTGNIVDVKGPEDIKKASKIDGVTLRCPYCLKQCKDGVDFINHHKITGCKGGQQTNPVTKCERCKLQHAKGAEHTCGKADEVEKKQFPDCNVCGRIFARYAFLANHVKTHSEYSKWTNKCPECPKKFPSEEELSQHQFEWHFDKIGKEKFNCDKCKKKFTTKRRLECHIEKSHAPPKEKKCVIRIRCKICREVFELDHYKEVHWKECQEKCLIDDRKEEILNQTEEVKKPTAWRTPIVEKKPTAIRSRVEQSDDEVDPLEKQLTQMFKEQNSADSSHSEYECEEVLNESYEQMKVKDINTEEKVNKKSKKRKRRFMNLEGSEEEFEDFKAPKLNEPNKNDEDVLNNGISVKIEEPNGNLLNKIDIQSLLNSDNGSNVITIEEMEDDEYNST</sequence>
<dbReference type="AlphaFoldDB" id="A0ABD2MXH5"/>
<dbReference type="PROSITE" id="PS00028">
    <property type="entry name" value="ZINC_FINGER_C2H2_1"/>
    <property type="match status" value="3"/>
</dbReference>
<dbReference type="InterPro" id="IPR050888">
    <property type="entry name" value="ZnF_C2H2-type_TF"/>
</dbReference>
<dbReference type="Pfam" id="PF05485">
    <property type="entry name" value="THAP"/>
    <property type="match status" value="1"/>
</dbReference>
<feature type="compositionally biased region" description="Polar residues" evidence="10">
    <location>
        <begin position="175"/>
        <end position="188"/>
    </location>
</feature>
<dbReference type="SMART" id="SM00355">
    <property type="entry name" value="ZnF_C2H2"/>
    <property type="match status" value="4"/>
</dbReference>
<dbReference type="Pfam" id="PF00096">
    <property type="entry name" value="zf-C2H2"/>
    <property type="match status" value="2"/>
</dbReference>
<keyword evidence="3" id="KW-0677">Repeat</keyword>
<dbReference type="PROSITE" id="PS50157">
    <property type="entry name" value="ZINC_FINGER_C2H2_2"/>
    <property type="match status" value="3"/>
</dbReference>
<feature type="domain" description="C2H2-type" evidence="11">
    <location>
        <begin position="732"/>
        <end position="759"/>
    </location>
</feature>
<gene>
    <name evidence="13" type="ORF">HHI36_021342</name>
</gene>
<comment type="subcellular location">
    <subcellularLocation>
        <location evidence="1">Nucleus</location>
    </subcellularLocation>
</comment>
<evidence type="ECO:0000256" key="4">
    <source>
        <dbReference type="ARBA" id="ARBA00022771"/>
    </source>
</evidence>
<organism evidence="13 14">
    <name type="scientific">Cryptolaemus montrouzieri</name>
    <dbReference type="NCBI Taxonomy" id="559131"/>
    <lineage>
        <taxon>Eukaryota</taxon>
        <taxon>Metazoa</taxon>
        <taxon>Ecdysozoa</taxon>
        <taxon>Arthropoda</taxon>
        <taxon>Hexapoda</taxon>
        <taxon>Insecta</taxon>
        <taxon>Pterygota</taxon>
        <taxon>Neoptera</taxon>
        <taxon>Endopterygota</taxon>
        <taxon>Coleoptera</taxon>
        <taxon>Polyphaga</taxon>
        <taxon>Cucujiformia</taxon>
        <taxon>Coccinelloidea</taxon>
        <taxon>Coccinellidae</taxon>
        <taxon>Scymninae</taxon>
        <taxon>Scymnini</taxon>
        <taxon>Cryptolaemus</taxon>
    </lineage>
</organism>
<dbReference type="Proteomes" id="UP001516400">
    <property type="component" value="Unassembled WGS sequence"/>
</dbReference>
<proteinExistence type="predicted"/>
<keyword evidence="14" id="KW-1185">Reference proteome</keyword>
<keyword evidence="2" id="KW-0479">Metal-binding</keyword>
<evidence type="ECO:0000256" key="10">
    <source>
        <dbReference type="SAM" id="MobiDB-lite"/>
    </source>
</evidence>
<dbReference type="SMART" id="SM00980">
    <property type="entry name" value="THAP"/>
    <property type="match status" value="1"/>
</dbReference>
<dbReference type="GO" id="GO:0008270">
    <property type="term" value="F:zinc ion binding"/>
    <property type="evidence" value="ECO:0007669"/>
    <property type="project" value="UniProtKB-KW"/>
</dbReference>
<dbReference type="GO" id="GO:0003677">
    <property type="term" value="F:DNA binding"/>
    <property type="evidence" value="ECO:0007669"/>
    <property type="project" value="UniProtKB-UniRule"/>
</dbReference>
<keyword evidence="6 9" id="KW-0238">DNA-binding</keyword>
<evidence type="ECO:0000256" key="6">
    <source>
        <dbReference type="ARBA" id="ARBA00023125"/>
    </source>
</evidence>
<evidence type="ECO:0000259" key="11">
    <source>
        <dbReference type="PROSITE" id="PS50157"/>
    </source>
</evidence>
<evidence type="ECO:0000313" key="14">
    <source>
        <dbReference type="Proteomes" id="UP001516400"/>
    </source>
</evidence>
<dbReference type="InterPro" id="IPR013087">
    <property type="entry name" value="Znf_C2H2_type"/>
</dbReference>
<dbReference type="EMBL" id="JABFTP020000042">
    <property type="protein sequence ID" value="KAL3270822.1"/>
    <property type="molecule type" value="Genomic_DNA"/>
</dbReference>
<dbReference type="GO" id="GO:0005634">
    <property type="term" value="C:nucleus"/>
    <property type="evidence" value="ECO:0007669"/>
    <property type="project" value="UniProtKB-SubCell"/>
</dbReference>
<evidence type="ECO:0000256" key="5">
    <source>
        <dbReference type="ARBA" id="ARBA00022833"/>
    </source>
</evidence>
<keyword evidence="5" id="KW-0862">Zinc</keyword>
<evidence type="ECO:0000256" key="3">
    <source>
        <dbReference type="ARBA" id="ARBA00022737"/>
    </source>
</evidence>
<evidence type="ECO:0000256" key="1">
    <source>
        <dbReference type="ARBA" id="ARBA00004123"/>
    </source>
</evidence>
<accession>A0ABD2MXH5</accession>
<evidence type="ECO:0000256" key="2">
    <source>
        <dbReference type="ARBA" id="ARBA00022723"/>
    </source>
</evidence>
<dbReference type="InterPro" id="IPR036236">
    <property type="entry name" value="Znf_C2H2_sf"/>
</dbReference>
<keyword evidence="7" id="KW-0539">Nucleus</keyword>
<dbReference type="PANTHER" id="PTHR24406">
    <property type="entry name" value="TRANSCRIPTIONAL REPRESSOR CTCFL-RELATED"/>
    <property type="match status" value="1"/>
</dbReference>
<keyword evidence="4 8" id="KW-0863">Zinc-finger</keyword>
<feature type="region of interest" description="Disordered" evidence="10">
    <location>
        <begin position="175"/>
        <end position="201"/>
    </location>
</feature>
<dbReference type="SUPFAM" id="SSF57667">
    <property type="entry name" value="beta-beta-alpha zinc fingers"/>
    <property type="match status" value="1"/>
</dbReference>